<proteinExistence type="predicted"/>
<gene>
    <name evidence="1" type="ORF">E5329_20910</name>
</gene>
<accession>A0AC61RR52</accession>
<comment type="caution">
    <text evidence="1">The sequence shown here is derived from an EMBL/GenBank/DDBJ whole genome shotgun (WGS) entry which is preliminary data.</text>
</comment>
<reference evidence="1" key="1">
    <citation type="submission" date="2019-04" db="EMBL/GenBank/DDBJ databases">
        <title>Microbes associate with the intestines of laboratory mice.</title>
        <authorList>
            <person name="Navarre W."/>
            <person name="Wong E."/>
            <person name="Huang K."/>
            <person name="Tropini C."/>
            <person name="Ng K."/>
            <person name="Yu B."/>
        </authorList>
    </citation>
    <scope>NUCLEOTIDE SEQUENCE</scope>
    <source>
        <strain evidence="1">NM01_1-7b</strain>
    </source>
</reference>
<protein>
    <submittedName>
        <fullName evidence="1">Uncharacterized protein</fullName>
    </submittedName>
</protein>
<keyword evidence="2" id="KW-1185">Reference proteome</keyword>
<dbReference type="Proteomes" id="UP000304953">
    <property type="component" value="Unassembled WGS sequence"/>
</dbReference>
<evidence type="ECO:0000313" key="2">
    <source>
        <dbReference type="Proteomes" id="UP000304953"/>
    </source>
</evidence>
<sequence length="63" mass="6937">MDQKKIIDMQGLASIGPYADIASFALGFVFGVLILGALATSRYMAKIRALKQRILHRKEASNQ</sequence>
<organism evidence="1 2">
    <name type="scientific">Petralouisia muris</name>
    <dbReference type="NCBI Taxonomy" id="3032872"/>
    <lineage>
        <taxon>Bacteria</taxon>
        <taxon>Bacillati</taxon>
        <taxon>Bacillota</taxon>
        <taxon>Clostridia</taxon>
        <taxon>Lachnospirales</taxon>
        <taxon>Lachnospiraceae</taxon>
        <taxon>Petralouisia</taxon>
    </lineage>
</organism>
<dbReference type="EMBL" id="SRYA01000056">
    <property type="protein sequence ID" value="TGY91487.1"/>
    <property type="molecule type" value="Genomic_DNA"/>
</dbReference>
<name>A0AC61RR52_9FIRM</name>
<evidence type="ECO:0000313" key="1">
    <source>
        <dbReference type="EMBL" id="TGY91487.1"/>
    </source>
</evidence>